<sequence length="209" mass="22634">MIWITAPNHAGQAQPEELSAVRETFGALKLASPARYPRRATKFRSRPSPASCQRIPSVETINPANGVPFLLPFSNTQPTCPPSRSRPHPISSFLRAFAQSQVDPRLFCDLFLCSPAAPAAHRIVPSRAFVGRRQKPHLTTTSCTESNQTSQTPGDCTRSHRSSNSSISGGFSRGTACFSPASTWPKVRRSAIPTPTLCNGPIQPQTALN</sequence>
<comment type="caution">
    <text evidence="2">The sequence shown here is derived from an EMBL/GenBank/DDBJ whole genome shotgun (WGS) entry which is preliminary data.</text>
</comment>
<proteinExistence type="predicted"/>
<evidence type="ECO:0000313" key="3">
    <source>
        <dbReference type="Proteomes" id="UP001287356"/>
    </source>
</evidence>
<keyword evidence="3" id="KW-1185">Reference proteome</keyword>
<name>A0AAE0N0X3_9PEZI</name>
<organism evidence="2 3">
    <name type="scientific">Lasiosphaeria ovina</name>
    <dbReference type="NCBI Taxonomy" id="92902"/>
    <lineage>
        <taxon>Eukaryota</taxon>
        <taxon>Fungi</taxon>
        <taxon>Dikarya</taxon>
        <taxon>Ascomycota</taxon>
        <taxon>Pezizomycotina</taxon>
        <taxon>Sordariomycetes</taxon>
        <taxon>Sordariomycetidae</taxon>
        <taxon>Sordariales</taxon>
        <taxon>Lasiosphaeriaceae</taxon>
        <taxon>Lasiosphaeria</taxon>
    </lineage>
</organism>
<feature type="region of interest" description="Disordered" evidence="1">
    <location>
        <begin position="135"/>
        <end position="170"/>
    </location>
</feature>
<accession>A0AAE0N0X3</accession>
<dbReference type="Proteomes" id="UP001287356">
    <property type="component" value="Unassembled WGS sequence"/>
</dbReference>
<protein>
    <submittedName>
        <fullName evidence="2">Uncharacterized protein</fullName>
    </submittedName>
</protein>
<evidence type="ECO:0000313" key="2">
    <source>
        <dbReference type="EMBL" id="KAK3366118.1"/>
    </source>
</evidence>
<gene>
    <name evidence="2" type="ORF">B0T24DRAFT_413894</name>
</gene>
<feature type="compositionally biased region" description="Polar residues" evidence="1">
    <location>
        <begin position="137"/>
        <end position="154"/>
    </location>
</feature>
<reference evidence="2" key="1">
    <citation type="journal article" date="2023" name="Mol. Phylogenet. Evol.">
        <title>Genome-scale phylogeny and comparative genomics of the fungal order Sordariales.</title>
        <authorList>
            <person name="Hensen N."/>
            <person name="Bonometti L."/>
            <person name="Westerberg I."/>
            <person name="Brannstrom I.O."/>
            <person name="Guillou S."/>
            <person name="Cros-Aarteil S."/>
            <person name="Calhoun S."/>
            <person name="Haridas S."/>
            <person name="Kuo A."/>
            <person name="Mondo S."/>
            <person name="Pangilinan J."/>
            <person name="Riley R."/>
            <person name="LaButti K."/>
            <person name="Andreopoulos B."/>
            <person name="Lipzen A."/>
            <person name="Chen C."/>
            <person name="Yan M."/>
            <person name="Daum C."/>
            <person name="Ng V."/>
            <person name="Clum A."/>
            <person name="Steindorff A."/>
            <person name="Ohm R.A."/>
            <person name="Martin F."/>
            <person name="Silar P."/>
            <person name="Natvig D.O."/>
            <person name="Lalanne C."/>
            <person name="Gautier V."/>
            <person name="Ament-Velasquez S.L."/>
            <person name="Kruys A."/>
            <person name="Hutchinson M.I."/>
            <person name="Powell A.J."/>
            <person name="Barry K."/>
            <person name="Miller A.N."/>
            <person name="Grigoriev I.V."/>
            <person name="Debuchy R."/>
            <person name="Gladieux P."/>
            <person name="Hiltunen Thoren M."/>
            <person name="Johannesson H."/>
        </authorList>
    </citation>
    <scope>NUCLEOTIDE SEQUENCE</scope>
    <source>
        <strain evidence="2">CBS 958.72</strain>
    </source>
</reference>
<reference evidence="2" key="2">
    <citation type="submission" date="2023-06" db="EMBL/GenBank/DDBJ databases">
        <authorList>
            <consortium name="Lawrence Berkeley National Laboratory"/>
            <person name="Haridas S."/>
            <person name="Hensen N."/>
            <person name="Bonometti L."/>
            <person name="Westerberg I."/>
            <person name="Brannstrom I.O."/>
            <person name="Guillou S."/>
            <person name="Cros-Aarteil S."/>
            <person name="Calhoun S."/>
            <person name="Kuo A."/>
            <person name="Mondo S."/>
            <person name="Pangilinan J."/>
            <person name="Riley R."/>
            <person name="Labutti K."/>
            <person name="Andreopoulos B."/>
            <person name="Lipzen A."/>
            <person name="Chen C."/>
            <person name="Yanf M."/>
            <person name="Daum C."/>
            <person name="Ng V."/>
            <person name="Clum A."/>
            <person name="Steindorff A."/>
            <person name="Ohm R."/>
            <person name="Martin F."/>
            <person name="Silar P."/>
            <person name="Natvig D."/>
            <person name="Lalanne C."/>
            <person name="Gautier V."/>
            <person name="Ament-Velasquez S.L."/>
            <person name="Kruys A."/>
            <person name="Hutchinson M.I."/>
            <person name="Powell A.J."/>
            <person name="Barry K."/>
            <person name="Miller A.N."/>
            <person name="Grigoriev I.V."/>
            <person name="Debuchy R."/>
            <person name="Gladieux P."/>
            <person name="Thoren M.H."/>
            <person name="Johannesson H."/>
        </authorList>
    </citation>
    <scope>NUCLEOTIDE SEQUENCE</scope>
    <source>
        <strain evidence="2">CBS 958.72</strain>
    </source>
</reference>
<dbReference type="EMBL" id="JAULSN010000008">
    <property type="protein sequence ID" value="KAK3366118.1"/>
    <property type="molecule type" value="Genomic_DNA"/>
</dbReference>
<dbReference type="AlphaFoldDB" id="A0AAE0N0X3"/>
<evidence type="ECO:0000256" key="1">
    <source>
        <dbReference type="SAM" id="MobiDB-lite"/>
    </source>
</evidence>